<feature type="transmembrane region" description="Helical" evidence="8">
    <location>
        <begin position="450"/>
        <end position="474"/>
    </location>
</feature>
<comment type="subcellular location">
    <subcellularLocation>
        <location evidence="1">Membrane</location>
        <topology evidence="1">Multi-pass membrane protein</topology>
    </subcellularLocation>
</comment>
<feature type="transmembrane region" description="Helical" evidence="8">
    <location>
        <begin position="529"/>
        <end position="547"/>
    </location>
</feature>
<organism evidence="10 11">
    <name type="scientific">Heterodermia speciosa</name>
    <dbReference type="NCBI Taxonomy" id="116794"/>
    <lineage>
        <taxon>Eukaryota</taxon>
        <taxon>Fungi</taxon>
        <taxon>Dikarya</taxon>
        <taxon>Ascomycota</taxon>
        <taxon>Pezizomycotina</taxon>
        <taxon>Lecanoromycetes</taxon>
        <taxon>OSLEUM clade</taxon>
        <taxon>Lecanoromycetidae</taxon>
        <taxon>Caliciales</taxon>
        <taxon>Physciaceae</taxon>
        <taxon>Heterodermia</taxon>
    </lineage>
</organism>
<feature type="transmembrane region" description="Helical" evidence="8">
    <location>
        <begin position="185"/>
        <end position="203"/>
    </location>
</feature>
<feature type="transmembrane region" description="Helical" evidence="8">
    <location>
        <begin position="389"/>
        <end position="407"/>
    </location>
</feature>
<evidence type="ECO:0000313" key="11">
    <source>
        <dbReference type="Proteomes" id="UP000664521"/>
    </source>
</evidence>
<dbReference type="Pfam" id="PF07690">
    <property type="entry name" value="MFS_1"/>
    <property type="match status" value="1"/>
</dbReference>
<dbReference type="Gene3D" id="1.20.1250.20">
    <property type="entry name" value="MFS general substrate transporter like domains"/>
    <property type="match status" value="1"/>
</dbReference>
<reference evidence="10" key="1">
    <citation type="submission" date="2021-03" db="EMBL/GenBank/DDBJ databases">
        <authorList>
            <person name="Tagirdzhanova G."/>
        </authorList>
    </citation>
    <scope>NUCLEOTIDE SEQUENCE</scope>
</reference>
<evidence type="ECO:0000256" key="2">
    <source>
        <dbReference type="ARBA" id="ARBA00022448"/>
    </source>
</evidence>
<gene>
    <name evidence="10" type="ORF">HETSPECPRED_009710</name>
</gene>
<feature type="domain" description="Major facilitator superfamily (MFS) profile" evidence="9">
    <location>
        <begin position="62"/>
        <end position="556"/>
    </location>
</feature>
<sequence>MDPADEQVTDKVNSTSALASTPNMLSANSEQSKPDSSEVSLDRTKDEPSPGGARRGFRFWAIITSLCITGLLSALENTVVTTSLPTIVRDLNLGDNYIWITNVFFLTSAAVQPLFGQLANIFGRRWLTLSIVALFTLGSGICGGATNGGMLIAGRAIQGMGSGGINMIVDVIVSDMVPLRERGNFMAIVLTVYFIGTSIGPFVGGAIVESTTWRWVFYINLPVGGLSLAMLFFSLHLNYQKEMTFLQKLKRIDYGGNTIIIGSTVSVLYALTYGGTKYDWSDGQVVAPLVVGLIGLIAFIAYENSPIVIEPVTPPRLFNNRTSASVFFATFLNSALLYWVMFFLPVYFQAVLGSSPRRSGVQLLPIITIAVPAAILAVMLLTKFGKYKPLHIGGFAVCTVGLGLFSLFDQGSSEAKWVIFQIITGGGSGFVLNTLLPACQAPLLEKDQAAATAIWSFIRSFGNIWGVAVPAAIFNNKFEDLSYRIQDPNLQLLLTKGHAYEYASASFVSSIPEPQRSQVIGVYVDALKLVWQISIVFSGVAFLSVLLEKQIKLRTGLDTEYGLEDQKQQPHVEAAVPGTQRSVTEK</sequence>
<dbReference type="AlphaFoldDB" id="A0A8H3IP75"/>
<feature type="transmembrane region" description="Helical" evidence="8">
    <location>
        <begin position="285"/>
        <end position="302"/>
    </location>
</feature>
<evidence type="ECO:0000259" key="9">
    <source>
        <dbReference type="PROSITE" id="PS50850"/>
    </source>
</evidence>
<feature type="region of interest" description="Disordered" evidence="7">
    <location>
        <begin position="565"/>
        <end position="586"/>
    </location>
</feature>
<dbReference type="InterPro" id="IPR011701">
    <property type="entry name" value="MFS"/>
</dbReference>
<dbReference type="PROSITE" id="PS50850">
    <property type="entry name" value="MFS"/>
    <property type="match status" value="1"/>
</dbReference>
<evidence type="ECO:0000256" key="3">
    <source>
        <dbReference type="ARBA" id="ARBA00022692"/>
    </source>
</evidence>
<evidence type="ECO:0000256" key="8">
    <source>
        <dbReference type="SAM" id="Phobius"/>
    </source>
</evidence>
<dbReference type="GO" id="GO:0022857">
    <property type="term" value="F:transmembrane transporter activity"/>
    <property type="evidence" value="ECO:0007669"/>
    <property type="project" value="InterPro"/>
</dbReference>
<feature type="transmembrane region" description="Helical" evidence="8">
    <location>
        <begin position="323"/>
        <end position="348"/>
    </location>
</feature>
<keyword evidence="2" id="KW-0813">Transport</keyword>
<evidence type="ECO:0000256" key="6">
    <source>
        <dbReference type="ARBA" id="ARBA00023180"/>
    </source>
</evidence>
<evidence type="ECO:0000256" key="1">
    <source>
        <dbReference type="ARBA" id="ARBA00004141"/>
    </source>
</evidence>
<feature type="transmembrane region" description="Helical" evidence="8">
    <location>
        <begin position="360"/>
        <end position="382"/>
    </location>
</feature>
<dbReference type="PANTHER" id="PTHR23501">
    <property type="entry name" value="MAJOR FACILITATOR SUPERFAMILY"/>
    <property type="match status" value="1"/>
</dbReference>
<proteinExistence type="predicted"/>
<feature type="compositionally biased region" description="Polar residues" evidence="7">
    <location>
        <begin position="10"/>
        <end position="31"/>
    </location>
</feature>
<dbReference type="OrthoDB" id="10021397at2759"/>
<feature type="transmembrane region" description="Helical" evidence="8">
    <location>
        <begin position="127"/>
        <end position="146"/>
    </location>
</feature>
<dbReference type="FunFam" id="1.20.1720.10:FF:000037">
    <property type="entry name" value="WGS project CABT00000000 data, contig 2.4"/>
    <property type="match status" value="1"/>
</dbReference>
<accession>A0A8H3IP75</accession>
<dbReference type="InterPro" id="IPR020846">
    <property type="entry name" value="MFS_dom"/>
</dbReference>
<feature type="transmembrane region" description="Helical" evidence="8">
    <location>
        <begin position="152"/>
        <end position="173"/>
    </location>
</feature>
<dbReference type="CDD" id="cd17502">
    <property type="entry name" value="MFS_Azr1_MDR_like"/>
    <property type="match status" value="1"/>
</dbReference>
<dbReference type="SUPFAM" id="SSF103473">
    <property type="entry name" value="MFS general substrate transporter"/>
    <property type="match status" value="1"/>
</dbReference>
<feature type="transmembrane region" description="Helical" evidence="8">
    <location>
        <begin position="419"/>
        <end position="438"/>
    </location>
</feature>
<keyword evidence="11" id="KW-1185">Reference proteome</keyword>
<name>A0A8H3IP75_9LECA</name>
<comment type="caution">
    <text evidence="10">The sequence shown here is derived from an EMBL/GenBank/DDBJ whole genome shotgun (WGS) entry which is preliminary data.</text>
</comment>
<dbReference type="EMBL" id="CAJPDS010000081">
    <property type="protein sequence ID" value="CAF9935242.1"/>
    <property type="molecule type" value="Genomic_DNA"/>
</dbReference>
<feature type="transmembrane region" description="Helical" evidence="8">
    <location>
        <begin position="96"/>
        <end position="115"/>
    </location>
</feature>
<keyword evidence="5 8" id="KW-0472">Membrane</keyword>
<evidence type="ECO:0000256" key="7">
    <source>
        <dbReference type="SAM" id="MobiDB-lite"/>
    </source>
</evidence>
<feature type="compositionally biased region" description="Basic and acidic residues" evidence="7">
    <location>
        <begin position="32"/>
        <end position="48"/>
    </location>
</feature>
<feature type="region of interest" description="Disordered" evidence="7">
    <location>
        <begin position="1"/>
        <end position="51"/>
    </location>
</feature>
<evidence type="ECO:0000256" key="5">
    <source>
        <dbReference type="ARBA" id="ARBA00023136"/>
    </source>
</evidence>
<feature type="transmembrane region" description="Helical" evidence="8">
    <location>
        <begin position="57"/>
        <end position="76"/>
    </location>
</feature>
<protein>
    <recommendedName>
        <fullName evidence="9">Major facilitator superfamily (MFS) profile domain-containing protein</fullName>
    </recommendedName>
</protein>
<keyword evidence="6" id="KW-0325">Glycoprotein</keyword>
<keyword evidence="4 8" id="KW-1133">Transmembrane helix</keyword>
<dbReference type="Gene3D" id="1.20.1720.10">
    <property type="entry name" value="Multidrug resistance protein D"/>
    <property type="match status" value="1"/>
</dbReference>
<evidence type="ECO:0000313" key="10">
    <source>
        <dbReference type="EMBL" id="CAF9935242.1"/>
    </source>
</evidence>
<evidence type="ECO:0000256" key="4">
    <source>
        <dbReference type="ARBA" id="ARBA00022989"/>
    </source>
</evidence>
<dbReference type="InterPro" id="IPR036259">
    <property type="entry name" value="MFS_trans_sf"/>
</dbReference>
<dbReference type="Proteomes" id="UP000664521">
    <property type="component" value="Unassembled WGS sequence"/>
</dbReference>
<dbReference type="GO" id="GO:0005886">
    <property type="term" value="C:plasma membrane"/>
    <property type="evidence" value="ECO:0007669"/>
    <property type="project" value="TreeGrafter"/>
</dbReference>
<dbReference type="PANTHER" id="PTHR23501:SF187">
    <property type="entry name" value="MAJOR FACILITATOR SUPERFAMILY (MFS) PROFILE DOMAIN-CONTAINING PROTEIN"/>
    <property type="match status" value="1"/>
</dbReference>
<keyword evidence="3 8" id="KW-0812">Transmembrane</keyword>
<feature type="transmembrane region" description="Helical" evidence="8">
    <location>
        <begin position="215"/>
        <end position="233"/>
    </location>
</feature>
<dbReference type="PRINTS" id="PR01036">
    <property type="entry name" value="TCRTETB"/>
</dbReference>
<feature type="transmembrane region" description="Helical" evidence="8">
    <location>
        <begin position="254"/>
        <end position="273"/>
    </location>
</feature>